<protein>
    <submittedName>
        <fullName evidence="2">Uncharacterized protein</fullName>
    </submittedName>
</protein>
<accession>A0A7I8E185</accession>
<dbReference type="KEGG" id="fit:Fi14EGH31_09860"/>
<proteinExistence type="predicted"/>
<dbReference type="AlphaFoldDB" id="A0A7I8E185"/>
<organism evidence="2 3">
    <name type="scientific">Faecalibacillus intestinalis</name>
    <dbReference type="NCBI Taxonomy" id="1982626"/>
    <lineage>
        <taxon>Bacteria</taxon>
        <taxon>Bacillati</taxon>
        <taxon>Bacillota</taxon>
        <taxon>Erysipelotrichia</taxon>
        <taxon>Erysipelotrichales</taxon>
        <taxon>Coprobacillaceae</taxon>
        <taxon>Faecalibacillus</taxon>
    </lineage>
</organism>
<reference evidence="3" key="1">
    <citation type="submission" date="2020-09" db="EMBL/GenBank/DDBJ databases">
        <title>Complete genome sequencing of Faecalibacillus intestinalis strain 14EGH31.</title>
        <authorList>
            <person name="Sakamoto M."/>
            <person name="Murakami T."/>
            <person name="Mori H."/>
        </authorList>
    </citation>
    <scope>NUCLEOTIDE SEQUENCE [LARGE SCALE GENOMIC DNA]</scope>
    <source>
        <strain evidence="3">14EGH31</strain>
    </source>
</reference>
<gene>
    <name evidence="2" type="ORF">Fi14EGH31_09860</name>
</gene>
<sequence length="187" mass="22440">MRSLKKYIYPTLSDRVYEILGENYFLILYPVLLFFIIAEKYLNIISFDGLVYFTLLLLRRKLVYLDFHFKKISIIFWTITLLLSGLSFSFFKQANYLYMTKAYVECNVLDIKEYSLVYRYKGYATFMMKSHESIKDDFTVIENLVGKIDSYEIGEENKYRVILKNNQEVDIKFNNYNQFTLFSLDVD</sequence>
<evidence type="ECO:0000256" key="1">
    <source>
        <dbReference type="SAM" id="Phobius"/>
    </source>
</evidence>
<evidence type="ECO:0000313" key="3">
    <source>
        <dbReference type="Proteomes" id="UP000593842"/>
    </source>
</evidence>
<dbReference type="EMBL" id="AP024085">
    <property type="protein sequence ID" value="BCL57274.1"/>
    <property type="molecule type" value="Genomic_DNA"/>
</dbReference>
<keyword evidence="1" id="KW-1133">Transmembrane helix</keyword>
<feature type="transmembrane region" description="Helical" evidence="1">
    <location>
        <begin position="74"/>
        <end position="91"/>
    </location>
</feature>
<name>A0A7I8E185_9FIRM</name>
<dbReference type="Proteomes" id="UP000593842">
    <property type="component" value="Chromosome"/>
</dbReference>
<keyword evidence="1" id="KW-0812">Transmembrane</keyword>
<evidence type="ECO:0000313" key="2">
    <source>
        <dbReference type="EMBL" id="BCL57274.1"/>
    </source>
</evidence>
<keyword evidence="1" id="KW-0472">Membrane</keyword>
<feature type="transmembrane region" description="Helical" evidence="1">
    <location>
        <begin position="21"/>
        <end position="38"/>
    </location>
</feature>